<feature type="region of interest" description="Disordered" evidence="2">
    <location>
        <begin position="369"/>
        <end position="425"/>
    </location>
</feature>
<feature type="domain" description="Type II/III secretion system secretin-like" evidence="3">
    <location>
        <begin position="549"/>
        <end position="715"/>
    </location>
</feature>
<keyword evidence="5" id="KW-1185">Reference proteome</keyword>
<evidence type="ECO:0000256" key="1">
    <source>
        <dbReference type="RuleBase" id="RU004003"/>
    </source>
</evidence>
<dbReference type="EMBL" id="FZNY01000014">
    <property type="protein sequence ID" value="SNS39752.1"/>
    <property type="molecule type" value="Genomic_DNA"/>
</dbReference>
<comment type="similarity">
    <text evidence="1">Belongs to the bacterial secretin family.</text>
</comment>
<dbReference type="InterPro" id="IPR001775">
    <property type="entry name" value="GspD/PilQ"/>
</dbReference>
<dbReference type="InterPro" id="IPR050810">
    <property type="entry name" value="Bact_Secretion_Sys_Channel"/>
</dbReference>
<name>A0A239E743_9FLAO</name>
<dbReference type="Proteomes" id="UP000198379">
    <property type="component" value="Unassembled WGS sequence"/>
</dbReference>
<accession>A0A239E743</accession>
<dbReference type="OrthoDB" id="9816579at2"/>
<evidence type="ECO:0000256" key="2">
    <source>
        <dbReference type="SAM" id="MobiDB-lite"/>
    </source>
</evidence>
<evidence type="ECO:0000259" key="3">
    <source>
        <dbReference type="Pfam" id="PF00263"/>
    </source>
</evidence>
<feature type="compositionally biased region" description="Low complexity" evidence="2">
    <location>
        <begin position="379"/>
        <end position="404"/>
    </location>
</feature>
<proteinExistence type="inferred from homology"/>
<dbReference type="InterPro" id="IPR004846">
    <property type="entry name" value="T2SS/T3SS_dom"/>
</dbReference>
<feature type="region of interest" description="Disordered" evidence="2">
    <location>
        <begin position="305"/>
        <end position="331"/>
    </location>
</feature>
<sequence>MCVFMTPLIFAQEYDQERIDQLENELTAISTDVSGLTEKLNIELQQSNLSTFLLGISEIHKINIDVNPQLQSTQIINNFKDVEVSDVLLYVCKNYDLTIDFTGNILYITPYQKEEILKERNIEIQYDPTGQILSVDLKNDNLSEAFKLISDTSGKGIFYTPELANKTISGFIKELPFAIAMEKIAYSNDLVVSKTKDGSFEFTSGIIQSSAENGDRNQQRTRPIRARNASFFFKVLDKENGILDVDIQNVPIADIIYDIGNELGLDIFTASPLNEAGFASVSAKNISFDSLLTKIFENTTLALNSSQNNNQNNTGRTTDRSQDITPTSPVNRFTFKKENGVYYFGTYRQLTLRSAEVIPLRYRSIGLLSDPQRSGRSAGRSNTSFGFNSGFRGNGSNFGNTTGNVDRGVQSSRERENDRDKTDISSLIPDDVKQDLNIIADKELNSFIVSGASADIERFKRFVKEIDKQVPIVIVEVMILEVNKNSTLDTGIEWGIGSQPTTTQGAIFPETNINLGASTINRILGRIDGSSFFNIGQVGPNFFANIRASESNGNFKIKSSPRITTLNGHRAYFSNGQTSYFEVTQNQFVGTQNPILSESVNFVPVDAELSLEVLPFVSADGEVTMDIKVIQSSFNGERVTENGPPEISSREFTSIIKSRTNDIVVLGGLEENRKSNSGSGVPFLARIPIIKFLFSKRVRTASTSKLTVLIKPTVIY</sequence>
<dbReference type="PRINTS" id="PR00811">
    <property type="entry name" value="BCTERIALGSPD"/>
</dbReference>
<dbReference type="PANTHER" id="PTHR30332:SF17">
    <property type="entry name" value="TYPE IV PILIATION SYSTEM PROTEIN DR_0774-RELATED"/>
    <property type="match status" value="1"/>
</dbReference>
<dbReference type="Gene3D" id="3.55.50.30">
    <property type="match status" value="1"/>
</dbReference>
<dbReference type="GO" id="GO:0015627">
    <property type="term" value="C:type II protein secretion system complex"/>
    <property type="evidence" value="ECO:0007669"/>
    <property type="project" value="TreeGrafter"/>
</dbReference>
<dbReference type="Pfam" id="PF00263">
    <property type="entry name" value="Secretin"/>
    <property type="match status" value="1"/>
</dbReference>
<evidence type="ECO:0000313" key="5">
    <source>
        <dbReference type="Proteomes" id="UP000198379"/>
    </source>
</evidence>
<dbReference type="AlphaFoldDB" id="A0A239E743"/>
<dbReference type="GO" id="GO:0009306">
    <property type="term" value="P:protein secretion"/>
    <property type="evidence" value="ECO:0007669"/>
    <property type="project" value="InterPro"/>
</dbReference>
<feature type="compositionally biased region" description="Basic and acidic residues" evidence="2">
    <location>
        <begin position="412"/>
        <end position="423"/>
    </location>
</feature>
<reference evidence="4 5" key="1">
    <citation type="submission" date="2017-06" db="EMBL/GenBank/DDBJ databases">
        <authorList>
            <person name="Kim H.J."/>
            <person name="Triplett B.A."/>
        </authorList>
    </citation>
    <scope>NUCLEOTIDE SEQUENCE [LARGE SCALE GENOMIC DNA]</scope>
    <source>
        <strain evidence="4 5">DSM 25597</strain>
    </source>
</reference>
<organism evidence="4 5">
    <name type="scientific">Dokdonia pacifica</name>
    <dbReference type="NCBI Taxonomy" id="1627892"/>
    <lineage>
        <taxon>Bacteria</taxon>
        <taxon>Pseudomonadati</taxon>
        <taxon>Bacteroidota</taxon>
        <taxon>Flavobacteriia</taxon>
        <taxon>Flavobacteriales</taxon>
        <taxon>Flavobacteriaceae</taxon>
        <taxon>Dokdonia</taxon>
    </lineage>
</organism>
<gene>
    <name evidence="4" type="ORF">SAMN06265376_1148</name>
</gene>
<evidence type="ECO:0000313" key="4">
    <source>
        <dbReference type="EMBL" id="SNS39752.1"/>
    </source>
</evidence>
<protein>
    <submittedName>
        <fullName evidence="4">Type IV pilus assembly protein PilQ</fullName>
    </submittedName>
</protein>
<dbReference type="PANTHER" id="PTHR30332">
    <property type="entry name" value="PROBABLE GENERAL SECRETION PATHWAY PROTEIN D"/>
    <property type="match status" value="1"/>
</dbReference>